<accession>A0ACB9YLV1</accession>
<gene>
    <name evidence="1" type="ORF">F4820DRAFT_110632</name>
</gene>
<organism evidence="1 2">
    <name type="scientific">Hypoxylon rubiginosum</name>
    <dbReference type="NCBI Taxonomy" id="110542"/>
    <lineage>
        <taxon>Eukaryota</taxon>
        <taxon>Fungi</taxon>
        <taxon>Dikarya</taxon>
        <taxon>Ascomycota</taxon>
        <taxon>Pezizomycotina</taxon>
        <taxon>Sordariomycetes</taxon>
        <taxon>Xylariomycetidae</taxon>
        <taxon>Xylariales</taxon>
        <taxon>Hypoxylaceae</taxon>
        <taxon>Hypoxylon</taxon>
    </lineage>
</organism>
<dbReference type="Proteomes" id="UP001497700">
    <property type="component" value="Unassembled WGS sequence"/>
</dbReference>
<name>A0ACB9YLV1_9PEZI</name>
<evidence type="ECO:0000313" key="1">
    <source>
        <dbReference type="EMBL" id="KAI4860364.1"/>
    </source>
</evidence>
<keyword evidence="2" id="KW-1185">Reference proteome</keyword>
<comment type="caution">
    <text evidence="1">The sequence shown here is derived from an EMBL/GenBank/DDBJ whole genome shotgun (WGS) entry which is preliminary data.</text>
</comment>
<protein>
    <submittedName>
        <fullName evidence="1">Uncharacterized protein</fullName>
    </submittedName>
</protein>
<proteinExistence type="predicted"/>
<reference evidence="1 2" key="1">
    <citation type="journal article" date="2022" name="New Phytol.">
        <title>Ecological generalism drives hyperdiversity of secondary metabolite gene clusters in xylarialean endophytes.</title>
        <authorList>
            <person name="Franco M.E.E."/>
            <person name="Wisecaver J.H."/>
            <person name="Arnold A.E."/>
            <person name="Ju Y.M."/>
            <person name="Slot J.C."/>
            <person name="Ahrendt S."/>
            <person name="Moore L.P."/>
            <person name="Eastman K.E."/>
            <person name="Scott K."/>
            <person name="Konkel Z."/>
            <person name="Mondo S.J."/>
            <person name="Kuo A."/>
            <person name="Hayes R.D."/>
            <person name="Haridas S."/>
            <person name="Andreopoulos B."/>
            <person name="Riley R."/>
            <person name="LaButti K."/>
            <person name="Pangilinan J."/>
            <person name="Lipzen A."/>
            <person name="Amirebrahimi M."/>
            <person name="Yan J."/>
            <person name="Adam C."/>
            <person name="Keymanesh K."/>
            <person name="Ng V."/>
            <person name="Louie K."/>
            <person name="Northen T."/>
            <person name="Drula E."/>
            <person name="Henrissat B."/>
            <person name="Hsieh H.M."/>
            <person name="Youens-Clark K."/>
            <person name="Lutzoni F."/>
            <person name="Miadlikowska J."/>
            <person name="Eastwood D.C."/>
            <person name="Hamelin R.C."/>
            <person name="Grigoriev I.V."/>
            <person name="U'Ren J.M."/>
        </authorList>
    </citation>
    <scope>NUCLEOTIDE SEQUENCE [LARGE SCALE GENOMIC DNA]</scope>
    <source>
        <strain evidence="1 2">CBS 119005</strain>
    </source>
</reference>
<sequence length="296" mass="33685">MANIALREMIRALRSENPGIGLKKLTAQIKAFLPEDMVVEKKTVREVYQGLDDQHQPATQIRARDDNFHSRIKAAFEMFRDAERAYLLAFDNEKVRSITKDPDAPGWYAASQLRHYFEIFLTLKGKKPCTLAGMNAGEELINGMVLQCLAPMMEQFELESYGFTLRYLAHDVLTEQLGHPGFKNSWIFADKQSEKWNSVEDIFLLPHPGQRNREDAIGAALGYPLPGGETTVWLIDETETSELQRITGEEVDEVIGMEFFCIDGNVGHRVRLHEYYAQCKQAAKDVGVQLKIDDED</sequence>
<dbReference type="EMBL" id="MU393589">
    <property type="protein sequence ID" value="KAI4860364.1"/>
    <property type="molecule type" value="Genomic_DNA"/>
</dbReference>
<evidence type="ECO:0000313" key="2">
    <source>
        <dbReference type="Proteomes" id="UP001497700"/>
    </source>
</evidence>